<dbReference type="Gene3D" id="3.40.50.1240">
    <property type="entry name" value="Phosphoglycerate mutase-like"/>
    <property type="match status" value="1"/>
</dbReference>
<evidence type="ECO:0000313" key="1">
    <source>
        <dbReference type="EMBL" id="MDA2807791.1"/>
    </source>
</evidence>
<dbReference type="InterPro" id="IPR029033">
    <property type="entry name" value="His_PPase_superfam"/>
</dbReference>
<dbReference type="PANTHER" id="PTHR48100">
    <property type="entry name" value="BROAD-SPECIFICITY PHOSPHATASE YOR283W-RELATED"/>
    <property type="match status" value="1"/>
</dbReference>
<name>A0ABT4TSW3_9ACTN</name>
<dbReference type="Pfam" id="PF00300">
    <property type="entry name" value="His_Phos_1"/>
    <property type="match status" value="1"/>
</dbReference>
<dbReference type="InterPro" id="IPR013078">
    <property type="entry name" value="His_Pase_superF_clade-1"/>
</dbReference>
<gene>
    <name evidence="1" type="ORF">O4U47_24995</name>
</gene>
<dbReference type="InterPro" id="IPR001345">
    <property type="entry name" value="PG/BPGM_mutase_AS"/>
</dbReference>
<sequence>MTPSTDHSTVHILRHGQSAFNAVFDQTGRDPLLFDAKLTPMGEAQAAAAADGVRRLAPELVVTSPLTRAVQTALLVAGGLDVPIVVEPLHREHLGNSCDIGRPPRALAGDFPGLDFGHLPETWWYSGEPDERGVPVEPEDVLRERVAAFTDWVEHRPERSILVVGHAVFFSRLGHPNMHNAELREWRVPASV</sequence>
<dbReference type="InterPro" id="IPR050275">
    <property type="entry name" value="PGM_Phosphatase"/>
</dbReference>
<reference evidence="1" key="1">
    <citation type="submission" date="2023-01" db="EMBL/GenBank/DDBJ databases">
        <title>Draft genome sequence of Nocardiopsis sp. LSu2-4 isolated from halophytes.</title>
        <authorList>
            <person name="Duangmal K."/>
            <person name="Chantavorakit T."/>
        </authorList>
    </citation>
    <scope>NUCLEOTIDE SEQUENCE</scope>
    <source>
        <strain evidence="1">LSu2-4</strain>
    </source>
</reference>
<evidence type="ECO:0000313" key="2">
    <source>
        <dbReference type="Proteomes" id="UP001165685"/>
    </source>
</evidence>
<dbReference type="PANTHER" id="PTHR48100:SF57">
    <property type="entry name" value="PHOSPHOGLYCERATE MUTASE"/>
    <property type="match status" value="1"/>
</dbReference>
<dbReference type="RefSeq" id="WP_270680413.1">
    <property type="nucleotide sequence ID" value="NZ_JAQFWP010000063.1"/>
</dbReference>
<dbReference type="Proteomes" id="UP001165685">
    <property type="component" value="Unassembled WGS sequence"/>
</dbReference>
<organism evidence="1 2">
    <name type="scientific">Nocardiopsis suaedae</name>
    <dbReference type="NCBI Taxonomy" id="3018444"/>
    <lineage>
        <taxon>Bacteria</taxon>
        <taxon>Bacillati</taxon>
        <taxon>Actinomycetota</taxon>
        <taxon>Actinomycetes</taxon>
        <taxon>Streptosporangiales</taxon>
        <taxon>Nocardiopsidaceae</taxon>
        <taxon>Nocardiopsis</taxon>
    </lineage>
</organism>
<dbReference type="CDD" id="cd07067">
    <property type="entry name" value="HP_PGM_like"/>
    <property type="match status" value="1"/>
</dbReference>
<accession>A0ABT4TSW3</accession>
<keyword evidence="2" id="KW-1185">Reference proteome</keyword>
<dbReference type="PROSITE" id="PS00175">
    <property type="entry name" value="PG_MUTASE"/>
    <property type="match status" value="1"/>
</dbReference>
<proteinExistence type="predicted"/>
<dbReference type="EMBL" id="JAQFWP010000063">
    <property type="protein sequence ID" value="MDA2807791.1"/>
    <property type="molecule type" value="Genomic_DNA"/>
</dbReference>
<dbReference type="SUPFAM" id="SSF53254">
    <property type="entry name" value="Phosphoglycerate mutase-like"/>
    <property type="match status" value="1"/>
</dbReference>
<dbReference type="SMART" id="SM00855">
    <property type="entry name" value="PGAM"/>
    <property type="match status" value="1"/>
</dbReference>
<comment type="caution">
    <text evidence="1">The sequence shown here is derived from an EMBL/GenBank/DDBJ whole genome shotgun (WGS) entry which is preliminary data.</text>
</comment>
<protein>
    <submittedName>
        <fullName evidence="1">Histidine phosphatase family protein</fullName>
    </submittedName>
</protein>